<name>S7PUA1_GLOTA</name>
<dbReference type="HOGENOM" id="CLU_1082025_0_0_1"/>
<evidence type="ECO:0000313" key="3">
    <source>
        <dbReference type="Proteomes" id="UP000030669"/>
    </source>
</evidence>
<dbReference type="Proteomes" id="UP000030669">
    <property type="component" value="Unassembled WGS sequence"/>
</dbReference>
<sequence>MFSLVPTVLTTAAAFKRLWQCFDCTQQETSTPPDVELGPVRNDLILSSNIPIPQHPERTSATIPQIDIAGQFSYGIRALINMVSNAVVSSAASPSGPPTHPPLALSSDSQVLLGNPAINRGLPTASTTSWIPPLAQRLPRSEGQAANGGAFPAPPPSNLPPLHLASLKDIRVLGGPMERDAKQRDVTLSEGVSTAAGGYERSRCSRGTALFPTPHLSPPAPVARSHVSDTRLPIQPPPPFPVPVDRHGLSQNSVRSA</sequence>
<proteinExistence type="predicted"/>
<reference evidence="2 3" key="1">
    <citation type="journal article" date="2012" name="Science">
        <title>The Paleozoic origin of enzymatic lignin decomposition reconstructed from 31 fungal genomes.</title>
        <authorList>
            <person name="Floudas D."/>
            <person name="Binder M."/>
            <person name="Riley R."/>
            <person name="Barry K."/>
            <person name="Blanchette R.A."/>
            <person name="Henrissat B."/>
            <person name="Martinez A.T."/>
            <person name="Otillar R."/>
            <person name="Spatafora J.W."/>
            <person name="Yadav J.S."/>
            <person name="Aerts A."/>
            <person name="Benoit I."/>
            <person name="Boyd A."/>
            <person name="Carlson A."/>
            <person name="Copeland A."/>
            <person name="Coutinho P.M."/>
            <person name="de Vries R.P."/>
            <person name="Ferreira P."/>
            <person name="Findley K."/>
            <person name="Foster B."/>
            <person name="Gaskell J."/>
            <person name="Glotzer D."/>
            <person name="Gorecki P."/>
            <person name="Heitman J."/>
            <person name="Hesse C."/>
            <person name="Hori C."/>
            <person name="Igarashi K."/>
            <person name="Jurgens J.A."/>
            <person name="Kallen N."/>
            <person name="Kersten P."/>
            <person name="Kohler A."/>
            <person name="Kuees U."/>
            <person name="Kumar T.K.A."/>
            <person name="Kuo A."/>
            <person name="LaButti K."/>
            <person name="Larrondo L.F."/>
            <person name="Lindquist E."/>
            <person name="Ling A."/>
            <person name="Lombard V."/>
            <person name="Lucas S."/>
            <person name="Lundell T."/>
            <person name="Martin R."/>
            <person name="McLaughlin D.J."/>
            <person name="Morgenstern I."/>
            <person name="Morin E."/>
            <person name="Murat C."/>
            <person name="Nagy L.G."/>
            <person name="Nolan M."/>
            <person name="Ohm R.A."/>
            <person name="Patyshakuliyeva A."/>
            <person name="Rokas A."/>
            <person name="Ruiz-Duenas F.J."/>
            <person name="Sabat G."/>
            <person name="Salamov A."/>
            <person name="Samejima M."/>
            <person name="Schmutz J."/>
            <person name="Slot J.C."/>
            <person name="St John F."/>
            <person name="Stenlid J."/>
            <person name="Sun H."/>
            <person name="Sun S."/>
            <person name="Syed K."/>
            <person name="Tsang A."/>
            <person name="Wiebenga A."/>
            <person name="Young D."/>
            <person name="Pisabarro A."/>
            <person name="Eastwood D.C."/>
            <person name="Martin F."/>
            <person name="Cullen D."/>
            <person name="Grigoriev I.V."/>
            <person name="Hibbett D.S."/>
        </authorList>
    </citation>
    <scope>NUCLEOTIDE SEQUENCE [LARGE SCALE GENOMIC DNA]</scope>
    <source>
        <strain evidence="2 3">ATCC 11539</strain>
    </source>
</reference>
<keyword evidence="3" id="KW-1185">Reference proteome</keyword>
<evidence type="ECO:0000256" key="1">
    <source>
        <dbReference type="SAM" id="MobiDB-lite"/>
    </source>
</evidence>
<feature type="region of interest" description="Disordered" evidence="1">
    <location>
        <begin position="210"/>
        <end position="257"/>
    </location>
</feature>
<organism evidence="2 3">
    <name type="scientific">Gloeophyllum trabeum (strain ATCC 11539 / FP-39264 / Madison 617)</name>
    <name type="common">Brown rot fungus</name>
    <dbReference type="NCBI Taxonomy" id="670483"/>
    <lineage>
        <taxon>Eukaryota</taxon>
        <taxon>Fungi</taxon>
        <taxon>Dikarya</taxon>
        <taxon>Basidiomycota</taxon>
        <taxon>Agaricomycotina</taxon>
        <taxon>Agaricomycetes</taxon>
        <taxon>Gloeophyllales</taxon>
        <taxon>Gloeophyllaceae</taxon>
        <taxon>Gloeophyllum</taxon>
    </lineage>
</organism>
<evidence type="ECO:0000313" key="2">
    <source>
        <dbReference type="EMBL" id="EPQ50907.1"/>
    </source>
</evidence>
<dbReference type="EMBL" id="KB469313">
    <property type="protein sequence ID" value="EPQ50907.1"/>
    <property type="molecule type" value="Genomic_DNA"/>
</dbReference>
<dbReference type="AlphaFoldDB" id="S7PUA1"/>
<protein>
    <submittedName>
        <fullName evidence="2">Uncharacterized protein</fullName>
    </submittedName>
</protein>
<dbReference type="KEGG" id="gtr:GLOTRDRAFT_133645"/>
<gene>
    <name evidence="2" type="ORF">GLOTRDRAFT_133645</name>
</gene>
<accession>S7PUA1</accession>
<dbReference type="RefSeq" id="XP_007870781.1">
    <property type="nucleotide sequence ID" value="XM_007872590.1"/>
</dbReference>
<dbReference type="GeneID" id="19302766"/>